<accession>X0YH80</accession>
<evidence type="ECO:0000313" key="1">
    <source>
        <dbReference type="EMBL" id="GAG55270.1"/>
    </source>
</evidence>
<comment type="caution">
    <text evidence="1">The sequence shown here is derived from an EMBL/GenBank/DDBJ whole genome shotgun (WGS) entry which is preliminary data.</text>
</comment>
<gene>
    <name evidence="1" type="ORF">S01H4_13455</name>
</gene>
<name>X0YH80_9ZZZZ</name>
<feature type="non-terminal residue" evidence="1">
    <location>
        <position position="140"/>
    </location>
</feature>
<dbReference type="AlphaFoldDB" id="X0YH80"/>
<reference evidence="1" key="1">
    <citation type="journal article" date="2014" name="Front. Microbiol.">
        <title>High frequency of phylogenetically diverse reductive dehalogenase-homologous genes in deep subseafloor sedimentary metagenomes.</title>
        <authorList>
            <person name="Kawai M."/>
            <person name="Futagami T."/>
            <person name="Toyoda A."/>
            <person name="Takaki Y."/>
            <person name="Nishi S."/>
            <person name="Hori S."/>
            <person name="Arai W."/>
            <person name="Tsubouchi T."/>
            <person name="Morono Y."/>
            <person name="Uchiyama I."/>
            <person name="Ito T."/>
            <person name="Fujiyama A."/>
            <person name="Inagaki F."/>
            <person name="Takami H."/>
        </authorList>
    </citation>
    <scope>NUCLEOTIDE SEQUENCE</scope>
    <source>
        <strain evidence="1">Expedition CK06-06</strain>
    </source>
</reference>
<protein>
    <submittedName>
        <fullName evidence="1">Uncharacterized protein</fullName>
    </submittedName>
</protein>
<proteinExistence type="predicted"/>
<dbReference type="EMBL" id="BART01005927">
    <property type="protein sequence ID" value="GAG55270.1"/>
    <property type="molecule type" value="Genomic_DNA"/>
</dbReference>
<organism evidence="1">
    <name type="scientific">marine sediment metagenome</name>
    <dbReference type="NCBI Taxonomy" id="412755"/>
    <lineage>
        <taxon>unclassified sequences</taxon>
        <taxon>metagenomes</taxon>
        <taxon>ecological metagenomes</taxon>
    </lineage>
</organism>
<sequence length="140" mass="15703">MGDRSQNGDIVGSNPTLPPPINGVFIGKFVWAWPYERGSNPQHTLAKAELLHQNGKTVFVVSGINIYIWTTHCNYSQLTHGQMKNGGKYYEVDIKCLVGYSINLRPLALGVCGELYRISGWFDSTPSHKQRLNCFDQNNT</sequence>